<evidence type="ECO:0000259" key="7">
    <source>
        <dbReference type="PROSITE" id="PS50126"/>
    </source>
</evidence>
<evidence type="ECO:0000256" key="6">
    <source>
        <dbReference type="SAM" id="MobiDB-lite"/>
    </source>
</evidence>
<keyword evidence="9" id="KW-1185">Reference proteome</keyword>
<dbReference type="Pfam" id="PF10150">
    <property type="entry name" value="RNase_E_G"/>
    <property type="match status" value="1"/>
</dbReference>
<dbReference type="Proteomes" id="UP000180235">
    <property type="component" value="Chromosome"/>
</dbReference>
<evidence type="ECO:0000256" key="5">
    <source>
        <dbReference type="ARBA" id="ARBA00022884"/>
    </source>
</evidence>
<dbReference type="InterPro" id="IPR012340">
    <property type="entry name" value="NA-bd_OB-fold"/>
</dbReference>
<comment type="cofactor">
    <cofactor evidence="1">
        <name>Mg(2+)</name>
        <dbReference type="ChEBI" id="CHEBI:18420"/>
    </cofactor>
</comment>
<evidence type="ECO:0000313" key="8">
    <source>
        <dbReference type="EMBL" id="APB35211.1"/>
    </source>
</evidence>
<dbReference type="GO" id="GO:0006364">
    <property type="term" value="P:rRNA processing"/>
    <property type="evidence" value="ECO:0007669"/>
    <property type="project" value="TreeGrafter"/>
</dbReference>
<dbReference type="EC" id="3.1.26.12" evidence="8"/>
<dbReference type="PANTHER" id="PTHR30001:SF0">
    <property type="entry name" value="RIBONUCLEASE G"/>
    <property type="match status" value="1"/>
</dbReference>
<evidence type="ECO:0000256" key="3">
    <source>
        <dbReference type="ARBA" id="ARBA00022801"/>
    </source>
</evidence>
<feature type="region of interest" description="Disordered" evidence="6">
    <location>
        <begin position="449"/>
        <end position="538"/>
    </location>
</feature>
<dbReference type="CDD" id="cd04453">
    <property type="entry name" value="S1_RNase_E"/>
    <property type="match status" value="1"/>
</dbReference>
<evidence type="ECO:0000256" key="2">
    <source>
        <dbReference type="ARBA" id="ARBA00022723"/>
    </source>
</evidence>
<keyword evidence="3 8" id="KW-0378">Hydrolase</keyword>
<dbReference type="Gene3D" id="2.40.50.140">
    <property type="entry name" value="Nucleic acid-binding proteins"/>
    <property type="match status" value="1"/>
</dbReference>
<evidence type="ECO:0000313" key="9">
    <source>
        <dbReference type="Proteomes" id="UP000180235"/>
    </source>
</evidence>
<dbReference type="STRING" id="1188229.GlitD10_2867"/>
<evidence type="ECO:0000256" key="4">
    <source>
        <dbReference type="ARBA" id="ARBA00022842"/>
    </source>
</evidence>
<feature type="region of interest" description="Disordered" evidence="6">
    <location>
        <begin position="632"/>
        <end position="664"/>
    </location>
</feature>
<feature type="compositionally biased region" description="Low complexity" evidence="6">
    <location>
        <begin position="654"/>
        <end position="664"/>
    </location>
</feature>
<keyword evidence="4" id="KW-0460">Magnesium</keyword>
<dbReference type="InterPro" id="IPR003029">
    <property type="entry name" value="S1_domain"/>
</dbReference>
<dbReference type="InterPro" id="IPR004659">
    <property type="entry name" value="RNase_E/G"/>
</dbReference>
<dbReference type="OrthoDB" id="9804278at2"/>
<protein>
    <submittedName>
        <fullName evidence="8">Ribonuclease</fullName>
        <ecNumber evidence="8">3.1.26.12</ecNumber>
    </submittedName>
</protein>
<dbReference type="EMBL" id="CP017675">
    <property type="protein sequence ID" value="APB35211.1"/>
    <property type="molecule type" value="Genomic_DNA"/>
</dbReference>
<dbReference type="NCBIfam" id="TIGR00757">
    <property type="entry name" value="RNaseEG"/>
    <property type="match status" value="1"/>
</dbReference>
<dbReference type="RefSeq" id="WP_071455537.1">
    <property type="nucleotide sequence ID" value="NZ_CP017675.1"/>
</dbReference>
<feature type="domain" description="S1 motif" evidence="7">
    <location>
        <begin position="35"/>
        <end position="117"/>
    </location>
</feature>
<feature type="compositionally biased region" description="Low complexity" evidence="6">
    <location>
        <begin position="499"/>
        <end position="516"/>
    </location>
</feature>
<dbReference type="GO" id="GO:0008995">
    <property type="term" value="F:ribonuclease E activity"/>
    <property type="evidence" value="ECO:0007669"/>
    <property type="project" value="UniProtKB-EC"/>
</dbReference>
<reference evidence="8 9" key="1">
    <citation type="submission" date="2016-10" db="EMBL/GenBank/DDBJ databases">
        <title>Description of Gloeomargarita lithophora gen. nov., sp. nov., a thylakoid-bearing basal-branching cyanobacterium with intracellular carbonates, and proposal for Gloeomargaritales ord. nov.</title>
        <authorList>
            <person name="Moreira D."/>
            <person name="Tavera R."/>
            <person name="Benzerara K."/>
            <person name="Skouri-Panet F."/>
            <person name="Couradeau E."/>
            <person name="Gerard E."/>
            <person name="Loussert C."/>
            <person name="Novelo E."/>
            <person name="Zivanovic Y."/>
            <person name="Lopez-Garcia P."/>
        </authorList>
    </citation>
    <scope>NUCLEOTIDE SEQUENCE [LARGE SCALE GENOMIC DNA]</scope>
    <source>
        <strain evidence="8 9">D10</strain>
    </source>
</reference>
<feature type="compositionally biased region" description="Low complexity" evidence="6">
    <location>
        <begin position="632"/>
        <end position="644"/>
    </location>
</feature>
<dbReference type="AlphaFoldDB" id="A0A1J0AH42"/>
<dbReference type="PANTHER" id="PTHR30001">
    <property type="entry name" value="RIBONUCLEASE"/>
    <property type="match status" value="1"/>
</dbReference>
<dbReference type="KEGG" id="glt:GlitD10_2867"/>
<sequence length="664" mass="72986">MSKQIILAEQHRIAAVFADDQIQELVVATGNLQVGDVFLGVVENVLPGIDAAFVNIGDPERNGFIHVSDLGPLRLKRTAGAITELLMPQQKVVVQVMKEPTGNKGPRLTGNITLPGRYLVLMPYGRGVFLSQRIRNENERHRLRALAVLIKPSQMGLLVRTEAEGVSEEAVMEDLENLKRQWEKVQRDGAVVRSPGLLNRDDDFVQRVLRDFYSAQVNRIVTDTADGLKRVKQQLSNWGGGKPPVGLLVDHHREPTPILEYFRVNAAIREALKPRVDLPKGGYIVIEPTEALTVIDVNSGSFTRSATARETVLWTNYEAATEIARQLRLRNIGGVIIVDFIDMEDRRDQLQLLEHFSKALKTDKARPQIIHLSDLGLIELTRKRQGQNIYELFGQTCPTCNGLGHLARLPGQIGGENTVPAPARMVIGERSENLEDLGFAASPNPDLGFATPLYPMTPLGGNERNSPNRRRHRRYEKPTPRSEQELPPFATPPMPSPVSNGSNGDNNSNDSNGSNSGREEAPDQQTLRRRPVKPAPTPAQVVMVGMTPAEQTVYAEMGLSPLLLTGQNHLQDVMVAVCLPEEVPVSTQTELPMTFAAEAPPMIETPPMIDVLPITDILPVAAPPTPAVAPAIAVAPEPVESTAPDTRRRRRRSSPASTPEPITE</sequence>
<dbReference type="GO" id="GO:0003723">
    <property type="term" value="F:RNA binding"/>
    <property type="evidence" value="ECO:0007669"/>
    <property type="project" value="UniProtKB-KW"/>
</dbReference>
<dbReference type="GO" id="GO:0005737">
    <property type="term" value="C:cytoplasm"/>
    <property type="evidence" value="ECO:0007669"/>
    <property type="project" value="TreeGrafter"/>
</dbReference>
<dbReference type="SUPFAM" id="SSF50249">
    <property type="entry name" value="Nucleic acid-binding proteins"/>
    <property type="match status" value="1"/>
</dbReference>
<accession>A0A1J0AH42</accession>
<dbReference type="InterPro" id="IPR019307">
    <property type="entry name" value="RNA-bd_AU-1/RNase_E/G"/>
</dbReference>
<keyword evidence="5" id="KW-0694">RNA-binding</keyword>
<name>A0A1J0AH42_9CYAN</name>
<organism evidence="8 9">
    <name type="scientific">Gloeomargarita lithophora Alchichica-D10</name>
    <dbReference type="NCBI Taxonomy" id="1188229"/>
    <lineage>
        <taxon>Bacteria</taxon>
        <taxon>Bacillati</taxon>
        <taxon>Cyanobacteriota</taxon>
        <taxon>Cyanophyceae</taxon>
        <taxon>Gloeomargaritales</taxon>
        <taxon>Gloeomargaritaceae</taxon>
        <taxon>Gloeomargarita</taxon>
    </lineage>
</organism>
<keyword evidence="2" id="KW-0479">Metal-binding</keyword>
<dbReference type="SMART" id="SM00316">
    <property type="entry name" value="S1"/>
    <property type="match status" value="1"/>
</dbReference>
<dbReference type="PROSITE" id="PS50126">
    <property type="entry name" value="S1"/>
    <property type="match status" value="1"/>
</dbReference>
<proteinExistence type="predicted"/>
<gene>
    <name evidence="8" type="primary">rne</name>
    <name evidence="8" type="ORF">GlitD10_2867</name>
</gene>
<evidence type="ECO:0000256" key="1">
    <source>
        <dbReference type="ARBA" id="ARBA00001946"/>
    </source>
</evidence>
<dbReference type="GO" id="GO:0046872">
    <property type="term" value="F:metal ion binding"/>
    <property type="evidence" value="ECO:0007669"/>
    <property type="project" value="UniProtKB-KW"/>
</dbReference>